<dbReference type="InterPro" id="IPR001296">
    <property type="entry name" value="Glyco_trans_1"/>
</dbReference>
<dbReference type="RefSeq" id="WP_168936044.1">
    <property type="nucleotide sequence ID" value="NZ_JABAFY010000037.1"/>
</dbReference>
<proteinExistence type="predicted"/>
<organism evidence="3 4">
    <name type="scientific">Desulfovibrio piger</name>
    <dbReference type="NCBI Taxonomy" id="901"/>
    <lineage>
        <taxon>Bacteria</taxon>
        <taxon>Pseudomonadati</taxon>
        <taxon>Thermodesulfobacteriota</taxon>
        <taxon>Desulfovibrionia</taxon>
        <taxon>Desulfovibrionales</taxon>
        <taxon>Desulfovibrionaceae</taxon>
        <taxon>Desulfovibrio</taxon>
    </lineage>
</organism>
<feature type="domain" description="Glycosyl transferase family 1" evidence="1">
    <location>
        <begin position="225"/>
        <end position="383"/>
    </location>
</feature>
<evidence type="ECO:0000313" key="4">
    <source>
        <dbReference type="Proteomes" id="UP000522333"/>
    </source>
</evidence>
<dbReference type="PANTHER" id="PTHR45947:SF3">
    <property type="entry name" value="SULFOQUINOVOSYL TRANSFERASE SQD2"/>
    <property type="match status" value="1"/>
</dbReference>
<reference evidence="3 4" key="1">
    <citation type="submission" date="2020-04" db="EMBL/GenBank/DDBJ databases">
        <authorList>
            <person name="Hitch T.C.A."/>
            <person name="Wylensek D."/>
            <person name="Clavel T."/>
        </authorList>
    </citation>
    <scope>NUCLEOTIDE SEQUENCE [LARGE SCALE GENOMIC DNA]</scope>
    <source>
        <strain evidence="3 4">PG-251-APC-1</strain>
    </source>
</reference>
<dbReference type="Pfam" id="PF00534">
    <property type="entry name" value="Glycos_transf_1"/>
    <property type="match status" value="1"/>
</dbReference>
<dbReference type="Proteomes" id="UP000522333">
    <property type="component" value="Unassembled WGS sequence"/>
</dbReference>
<gene>
    <name evidence="3" type="ORF">HF854_09385</name>
</gene>
<dbReference type="InterPro" id="IPR028098">
    <property type="entry name" value="Glyco_trans_4-like_N"/>
</dbReference>
<dbReference type="CDD" id="cd03801">
    <property type="entry name" value="GT4_PimA-like"/>
    <property type="match status" value="1"/>
</dbReference>
<dbReference type="GO" id="GO:0016757">
    <property type="term" value="F:glycosyltransferase activity"/>
    <property type="evidence" value="ECO:0007669"/>
    <property type="project" value="InterPro"/>
</dbReference>
<evidence type="ECO:0000259" key="2">
    <source>
        <dbReference type="Pfam" id="PF13439"/>
    </source>
</evidence>
<dbReference type="InterPro" id="IPR050194">
    <property type="entry name" value="Glycosyltransferase_grp1"/>
</dbReference>
<evidence type="ECO:0000313" key="3">
    <source>
        <dbReference type="EMBL" id="NME52722.1"/>
    </source>
</evidence>
<dbReference type="Pfam" id="PF13439">
    <property type="entry name" value="Glyco_transf_4"/>
    <property type="match status" value="1"/>
</dbReference>
<dbReference type="AlphaFoldDB" id="A0A848CBV8"/>
<dbReference type="EMBL" id="JABAFY010000037">
    <property type="protein sequence ID" value="NME52722.1"/>
    <property type="molecule type" value="Genomic_DNA"/>
</dbReference>
<comment type="caution">
    <text evidence="3">The sequence shown here is derived from an EMBL/GenBank/DDBJ whole genome shotgun (WGS) entry which is preliminary data.</text>
</comment>
<dbReference type="Gene3D" id="3.40.50.2000">
    <property type="entry name" value="Glycogen Phosphorylase B"/>
    <property type="match status" value="2"/>
</dbReference>
<dbReference type="SUPFAM" id="SSF53756">
    <property type="entry name" value="UDP-Glycosyltransferase/glycogen phosphorylase"/>
    <property type="match status" value="1"/>
</dbReference>
<dbReference type="PANTHER" id="PTHR45947">
    <property type="entry name" value="SULFOQUINOVOSYL TRANSFERASE SQD2"/>
    <property type="match status" value="1"/>
</dbReference>
<keyword evidence="3" id="KW-0808">Transferase</keyword>
<sequence>MKKKYKIAIISQSCPPLGGGGVDSSHYNLCLVLHNLGYPVAFFTIADSKKSCPEDLLFVHRFCVPYILKKIIILLCKIYFRILSPKKMQYQVQDILLCQWGSLLARFSLKKFNPDILVIPDRGCPGLSIRKIRHEKTVLICHHNPARFTSPLLFDREISQADIRQAVNIEKYAARFVDSIICPSQYMADFSKKSHGYKQDIHVIPNIIDTNIIDSIPKKKIPNICNDEESIVIYIPSGGTAIKGGRYLFEIVRRLCKFNNNIFFYISGEISAPLQYEFKETGLDRNIYSPGSIQYHENIAYMKSCSICISPALLENFSMALFEAQYCGLPSICFDCGGNRELIVNNATGCIVPQLDIDLIIEKTIQIISDKYILRIFSENSRRHACDFLKKTGIEKYIKLFDSLLQEKNK</sequence>
<name>A0A848CBV8_9BACT</name>
<accession>A0A848CBV8</accession>
<evidence type="ECO:0000259" key="1">
    <source>
        <dbReference type="Pfam" id="PF00534"/>
    </source>
</evidence>
<feature type="domain" description="Glycosyltransferase subfamily 4-like N-terminal" evidence="2">
    <location>
        <begin position="20"/>
        <end position="211"/>
    </location>
</feature>
<protein>
    <submittedName>
        <fullName evidence="3">Glycosyltransferase family 4 protein</fullName>
    </submittedName>
</protein>